<evidence type="ECO:0000259" key="1">
    <source>
        <dbReference type="Pfam" id="PF02627"/>
    </source>
</evidence>
<feature type="domain" description="Carboxymuconolactone decarboxylase-like" evidence="1">
    <location>
        <begin position="23"/>
        <end position="105"/>
    </location>
</feature>
<dbReference type="SUPFAM" id="SSF69118">
    <property type="entry name" value="AhpD-like"/>
    <property type="match status" value="1"/>
</dbReference>
<dbReference type="PANTHER" id="PTHR33930">
    <property type="entry name" value="ALKYL HYDROPEROXIDE REDUCTASE AHPD"/>
    <property type="match status" value="1"/>
</dbReference>
<accession>A0ABS2A9A4</accession>
<dbReference type="InterPro" id="IPR029032">
    <property type="entry name" value="AhpD-like"/>
</dbReference>
<name>A0ABS2A9A4_9ACTN</name>
<dbReference type="Proteomes" id="UP000632138">
    <property type="component" value="Unassembled WGS sequence"/>
</dbReference>
<gene>
    <name evidence="2" type="ORF">JIG36_12675</name>
</gene>
<dbReference type="PANTHER" id="PTHR33930:SF2">
    <property type="entry name" value="BLR3452 PROTEIN"/>
    <property type="match status" value="1"/>
</dbReference>
<protein>
    <submittedName>
        <fullName evidence="2">Carboxymuconolactone decarboxylase family protein</fullName>
    </submittedName>
</protein>
<comment type="caution">
    <text evidence="2">The sequence shown here is derived from an EMBL/GenBank/DDBJ whole genome shotgun (WGS) entry which is preliminary data.</text>
</comment>
<dbReference type="RefSeq" id="WP_203376305.1">
    <property type="nucleotide sequence ID" value="NZ_JAENHP010000003.1"/>
</dbReference>
<dbReference type="InterPro" id="IPR003779">
    <property type="entry name" value="CMD-like"/>
</dbReference>
<dbReference type="Gene3D" id="1.20.1290.10">
    <property type="entry name" value="AhpD-like"/>
    <property type="match status" value="1"/>
</dbReference>
<sequence length="121" mass="12875">MNHGKAVRDALRGPTRALRQTIPDVYEGYRQLHDSALAPGALDARTKELIALAIAVSKECDGCIAAHAHAAVRHGATPQEAAEAIGVTFLMNGGPATVYGARAFDAFREFHEEHAKARSTA</sequence>
<organism evidence="2 3">
    <name type="scientific">Paractinoplanes ovalisporus</name>
    <dbReference type="NCBI Taxonomy" id="2810368"/>
    <lineage>
        <taxon>Bacteria</taxon>
        <taxon>Bacillati</taxon>
        <taxon>Actinomycetota</taxon>
        <taxon>Actinomycetes</taxon>
        <taxon>Micromonosporales</taxon>
        <taxon>Micromonosporaceae</taxon>
        <taxon>Paractinoplanes</taxon>
    </lineage>
</organism>
<proteinExistence type="predicted"/>
<evidence type="ECO:0000313" key="2">
    <source>
        <dbReference type="EMBL" id="MBM2616412.1"/>
    </source>
</evidence>
<keyword evidence="3" id="KW-1185">Reference proteome</keyword>
<evidence type="ECO:0000313" key="3">
    <source>
        <dbReference type="Proteomes" id="UP000632138"/>
    </source>
</evidence>
<dbReference type="NCBIfam" id="TIGR00778">
    <property type="entry name" value="ahpD_dom"/>
    <property type="match status" value="1"/>
</dbReference>
<dbReference type="EMBL" id="JAENHP010000003">
    <property type="protein sequence ID" value="MBM2616412.1"/>
    <property type="molecule type" value="Genomic_DNA"/>
</dbReference>
<reference evidence="2 3" key="1">
    <citation type="submission" date="2021-01" db="EMBL/GenBank/DDBJ databases">
        <title>Actinoplanes sp. nov. LDG1-06 isolated from lichen.</title>
        <authorList>
            <person name="Saeng-In P."/>
            <person name="Phongsopitanun W."/>
            <person name="Kanchanasin P."/>
            <person name="Yuki M."/>
            <person name="Kudo T."/>
            <person name="Ohkuma M."/>
            <person name="Tanasupawat S."/>
        </authorList>
    </citation>
    <scope>NUCLEOTIDE SEQUENCE [LARGE SCALE GENOMIC DNA]</scope>
    <source>
        <strain evidence="2 3">LDG1-06</strain>
    </source>
</reference>
<dbReference type="Pfam" id="PF02627">
    <property type="entry name" value="CMD"/>
    <property type="match status" value="1"/>
</dbReference>
<dbReference type="InterPro" id="IPR004675">
    <property type="entry name" value="AhpD_core"/>
</dbReference>